<dbReference type="PANTHER" id="PTHR46509:SF1">
    <property type="entry name" value="PHOSPHOADENOSINE PHOSPHOSULFATE REDUCTASE"/>
    <property type="match status" value="1"/>
</dbReference>
<dbReference type="PANTHER" id="PTHR46509">
    <property type="entry name" value="PHOSPHOADENOSINE PHOSPHOSULFATE REDUCTASE"/>
    <property type="match status" value="1"/>
</dbReference>
<dbReference type="EMBL" id="MCGO01000003">
    <property type="protein sequence ID" value="ORY52673.1"/>
    <property type="molecule type" value="Genomic_DNA"/>
</dbReference>
<dbReference type="GO" id="GO:0004604">
    <property type="term" value="F:phosphoadenylyl-sulfate reductase (thioredoxin) activity"/>
    <property type="evidence" value="ECO:0007669"/>
    <property type="project" value="TreeGrafter"/>
</dbReference>
<keyword evidence="6" id="KW-1185">Reference proteome</keyword>
<dbReference type="AlphaFoldDB" id="A0A1Y2D067"/>
<dbReference type="InterPro" id="IPR014729">
    <property type="entry name" value="Rossmann-like_a/b/a_fold"/>
</dbReference>
<evidence type="ECO:0000313" key="6">
    <source>
        <dbReference type="Proteomes" id="UP000193642"/>
    </source>
</evidence>
<sequence length="268" mass="29471">MTPVSASDAQPVSVAEVQQVKDNSTSSAPVSTARSGPAPAPAQPRITYTKSTLTSSTNPSHLQDPREARPSEHPVPLIFIDTLYHFPETLALAEKLPKPTTHPSKSTPPPEPTQHRLRIPQRPNLWQTDADTYDYLVKVEPGRRAALENHAQATITGRRGLKVHPVPQSPSWNSTQAYPPHAQAECVGTWGYDQVWSYIQENKVPYNVLHDRGYKSVGDWHSTAPTAPGENERDGRWKEAKGRWCGIAGDDAVLAEGEPVMKKQDVSA</sequence>
<feature type="region of interest" description="Disordered" evidence="3">
    <location>
        <begin position="1"/>
        <end position="71"/>
    </location>
</feature>
<feature type="compositionally biased region" description="Polar residues" evidence="3">
    <location>
        <begin position="20"/>
        <end position="34"/>
    </location>
</feature>
<comment type="caution">
    <text evidence="5">The sequence shown here is derived from an EMBL/GenBank/DDBJ whole genome shotgun (WGS) entry which is preliminary data.</text>
</comment>
<feature type="compositionally biased region" description="Polar residues" evidence="3">
    <location>
        <begin position="1"/>
        <end position="10"/>
    </location>
</feature>
<evidence type="ECO:0000259" key="4">
    <source>
        <dbReference type="Pfam" id="PF01507"/>
    </source>
</evidence>
<feature type="region of interest" description="Disordered" evidence="3">
    <location>
        <begin position="95"/>
        <end position="120"/>
    </location>
</feature>
<gene>
    <name evidence="5" type="ORF">BCR33DRAFT_845775</name>
</gene>
<dbReference type="SUPFAM" id="SSF52402">
    <property type="entry name" value="Adenine nucleotide alpha hydrolases-like"/>
    <property type="match status" value="1"/>
</dbReference>
<dbReference type="STRING" id="329046.A0A1Y2D067"/>
<proteinExistence type="inferred from homology"/>
<evidence type="ECO:0000256" key="1">
    <source>
        <dbReference type="ARBA" id="ARBA00009732"/>
    </source>
</evidence>
<protein>
    <submittedName>
        <fullName evidence="5">Adenine nucleotide alpha hydrolases-like protein</fullName>
    </submittedName>
</protein>
<comment type="pathway">
    <text evidence="2">Sulfur metabolism; hydrogen sulfide biosynthesis; sulfite from sulfate.</text>
</comment>
<reference evidence="5 6" key="1">
    <citation type="submission" date="2016-07" db="EMBL/GenBank/DDBJ databases">
        <title>Pervasive Adenine N6-methylation of Active Genes in Fungi.</title>
        <authorList>
            <consortium name="DOE Joint Genome Institute"/>
            <person name="Mondo S.J."/>
            <person name="Dannebaum R.O."/>
            <person name="Kuo R.C."/>
            <person name="Labutti K."/>
            <person name="Haridas S."/>
            <person name="Kuo A."/>
            <person name="Salamov A."/>
            <person name="Ahrendt S.R."/>
            <person name="Lipzen A."/>
            <person name="Sullivan W."/>
            <person name="Andreopoulos W.B."/>
            <person name="Clum A."/>
            <person name="Lindquist E."/>
            <person name="Daum C."/>
            <person name="Ramamoorthy G.K."/>
            <person name="Gryganskyi A."/>
            <person name="Culley D."/>
            <person name="Magnuson J.K."/>
            <person name="James T.Y."/>
            <person name="O'Malley M.A."/>
            <person name="Stajich J.E."/>
            <person name="Spatafora J.W."/>
            <person name="Visel A."/>
            <person name="Grigoriev I.V."/>
        </authorList>
    </citation>
    <scope>NUCLEOTIDE SEQUENCE [LARGE SCALE GENOMIC DNA]</scope>
    <source>
        <strain evidence="5 6">JEL800</strain>
    </source>
</reference>
<dbReference type="GO" id="GO:0019379">
    <property type="term" value="P:sulfate assimilation, phosphoadenylyl sulfate reduction by phosphoadenylyl-sulfate reductase (thioredoxin)"/>
    <property type="evidence" value="ECO:0007669"/>
    <property type="project" value="TreeGrafter"/>
</dbReference>
<dbReference type="Pfam" id="PF01507">
    <property type="entry name" value="PAPS_reduct"/>
    <property type="match status" value="1"/>
</dbReference>
<feature type="compositionally biased region" description="Polar residues" evidence="3">
    <location>
        <begin position="46"/>
        <end position="61"/>
    </location>
</feature>
<accession>A0A1Y2D067</accession>
<keyword evidence="5" id="KW-0378">Hydrolase</keyword>
<evidence type="ECO:0000256" key="2">
    <source>
        <dbReference type="ARBA" id="ARBA00024327"/>
    </source>
</evidence>
<dbReference type="Proteomes" id="UP000193642">
    <property type="component" value="Unassembled WGS sequence"/>
</dbReference>
<dbReference type="InterPro" id="IPR002500">
    <property type="entry name" value="PAPS_reduct_dom"/>
</dbReference>
<dbReference type="OrthoDB" id="7869097at2759"/>
<organism evidence="5 6">
    <name type="scientific">Rhizoclosmatium globosum</name>
    <dbReference type="NCBI Taxonomy" id="329046"/>
    <lineage>
        <taxon>Eukaryota</taxon>
        <taxon>Fungi</taxon>
        <taxon>Fungi incertae sedis</taxon>
        <taxon>Chytridiomycota</taxon>
        <taxon>Chytridiomycota incertae sedis</taxon>
        <taxon>Chytridiomycetes</taxon>
        <taxon>Chytridiales</taxon>
        <taxon>Chytriomycetaceae</taxon>
        <taxon>Rhizoclosmatium</taxon>
    </lineage>
</organism>
<evidence type="ECO:0000313" key="5">
    <source>
        <dbReference type="EMBL" id="ORY52673.1"/>
    </source>
</evidence>
<dbReference type="GO" id="GO:0016787">
    <property type="term" value="F:hydrolase activity"/>
    <property type="evidence" value="ECO:0007669"/>
    <property type="project" value="UniProtKB-KW"/>
</dbReference>
<name>A0A1Y2D067_9FUNG</name>
<feature type="domain" description="Phosphoadenosine phosphosulphate reductase" evidence="4">
    <location>
        <begin position="72"/>
        <end position="225"/>
    </location>
</feature>
<evidence type="ECO:0000256" key="3">
    <source>
        <dbReference type="SAM" id="MobiDB-lite"/>
    </source>
</evidence>
<dbReference type="GO" id="GO:0005737">
    <property type="term" value="C:cytoplasm"/>
    <property type="evidence" value="ECO:0007669"/>
    <property type="project" value="TreeGrafter"/>
</dbReference>
<dbReference type="Gene3D" id="3.40.50.620">
    <property type="entry name" value="HUPs"/>
    <property type="match status" value="1"/>
</dbReference>
<comment type="similarity">
    <text evidence="1">Belongs to the PAPS reductase family. CysH subfamily.</text>
</comment>